<sequence length="66" mass="7626">MAIKIIKPGKTPDTMKRFECACCGCVFEGEREDYRIIYDTATVFAVAMRCPTCGARCYRYETKTRR</sequence>
<dbReference type="EMBL" id="BK016262">
    <property type="protein sequence ID" value="DAG05637.1"/>
    <property type="molecule type" value="Genomic_DNA"/>
</dbReference>
<protein>
    <submittedName>
        <fullName evidence="1">Transcription initiation factor IIE, alpha FINGER, Transcription</fullName>
    </submittedName>
</protein>
<dbReference type="SUPFAM" id="SSF57802">
    <property type="entry name" value="Rubredoxin-like"/>
    <property type="match status" value="1"/>
</dbReference>
<accession>A0A8S5VFW6</accession>
<proteinExistence type="predicted"/>
<name>A0A8S5VFW6_9CAUD</name>
<evidence type="ECO:0000313" key="1">
    <source>
        <dbReference type="EMBL" id="DAG05637.1"/>
    </source>
</evidence>
<reference evidence="1" key="1">
    <citation type="journal article" date="2021" name="Proc. Natl. Acad. Sci. U.S.A.">
        <title>A Catalog of Tens of Thousands of Viruses from Human Metagenomes Reveals Hidden Associations with Chronic Diseases.</title>
        <authorList>
            <person name="Tisza M.J."/>
            <person name="Buck C.B."/>
        </authorList>
    </citation>
    <scope>NUCLEOTIDE SEQUENCE</scope>
    <source>
        <strain evidence="1">Ct3R43</strain>
    </source>
</reference>
<organism evidence="1">
    <name type="scientific">Siphoviridae sp. ct3R43</name>
    <dbReference type="NCBI Taxonomy" id="2825321"/>
    <lineage>
        <taxon>Viruses</taxon>
        <taxon>Duplodnaviria</taxon>
        <taxon>Heunggongvirae</taxon>
        <taxon>Uroviricota</taxon>
        <taxon>Caudoviricetes</taxon>
    </lineage>
</organism>